<evidence type="ECO:0000259" key="10">
    <source>
        <dbReference type="SMART" id="SM00965"/>
    </source>
</evidence>
<keyword evidence="6" id="KW-0998">Cell outer membrane</keyword>
<evidence type="ECO:0000256" key="4">
    <source>
        <dbReference type="ARBA" id="ARBA00022927"/>
    </source>
</evidence>
<gene>
    <name evidence="11" type="ORF">SAMN05421733_101175</name>
</gene>
<protein>
    <submittedName>
        <fullName evidence="11">Type IV pilus assembly protein PilQ</fullName>
    </submittedName>
</protein>
<dbReference type="AlphaFoldDB" id="A0A1G6GHU9"/>
<dbReference type="InterPro" id="IPR051808">
    <property type="entry name" value="Type_IV_pilus_biogenesis"/>
</dbReference>
<evidence type="ECO:0000256" key="8">
    <source>
        <dbReference type="RuleBase" id="RU004004"/>
    </source>
</evidence>
<dbReference type="Gene3D" id="2.60.40.3500">
    <property type="match status" value="1"/>
</dbReference>
<keyword evidence="12" id="KW-1185">Reference proteome</keyword>
<name>A0A1G6GHU9_9GAMM</name>
<dbReference type="GO" id="GO:0009306">
    <property type="term" value="P:protein secretion"/>
    <property type="evidence" value="ECO:0007669"/>
    <property type="project" value="InterPro"/>
</dbReference>
<keyword evidence="2 8" id="KW-0813">Transport</keyword>
<dbReference type="NCBIfam" id="TIGR02515">
    <property type="entry name" value="IV_pilus_PilQ"/>
    <property type="match status" value="1"/>
</dbReference>
<dbReference type="Gene3D" id="3.30.1370.130">
    <property type="match status" value="1"/>
</dbReference>
<evidence type="ECO:0000256" key="1">
    <source>
        <dbReference type="ARBA" id="ARBA00004370"/>
    </source>
</evidence>
<dbReference type="Pfam" id="PF07660">
    <property type="entry name" value="STN"/>
    <property type="match status" value="1"/>
</dbReference>
<dbReference type="GO" id="GO:0009279">
    <property type="term" value="C:cell outer membrane"/>
    <property type="evidence" value="ECO:0007669"/>
    <property type="project" value="UniProtKB-SubCell"/>
</dbReference>
<feature type="signal peptide" evidence="9">
    <location>
        <begin position="1"/>
        <end position="22"/>
    </location>
</feature>
<dbReference type="EMBL" id="FMYL01000001">
    <property type="protein sequence ID" value="SDB81581.1"/>
    <property type="molecule type" value="Genomic_DNA"/>
</dbReference>
<evidence type="ECO:0000313" key="11">
    <source>
        <dbReference type="EMBL" id="SDB81581.1"/>
    </source>
</evidence>
<dbReference type="Gene3D" id="3.30.1370.120">
    <property type="match status" value="1"/>
</dbReference>
<dbReference type="InterPro" id="IPR038591">
    <property type="entry name" value="NolW-like_sf"/>
</dbReference>
<comment type="subcellular location">
    <subcellularLocation>
        <location evidence="8">Cell outer membrane</location>
    </subcellularLocation>
    <subcellularLocation>
        <location evidence="1">Membrane</location>
    </subcellularLocation>
</comment>
<evidence type="ECO:0000256" key="2">
    <source>
        <dbReference type="ARBA" id="ARBA00022448"/>
    </source>
</evidence>
<dbReference type="Pfam" id="PF00263">
    <property type="entry name" value="Secretin"/>
    <property type="match status" value="1"/>
</dbReference>
<dbReference type="Pfam" id="PF03958">
    <property type="entry name" value="Secretin_N"/>
    <property type="match status" value="1"/>
</dbReference>
<proteinExistence type="inferred from homology"/>
<keyword evidence="3 9" id="KW-0732">Signal</keyword>
<dbReference type="InterPro" id="IPR001775">
    <property type="entry name" value="GspD/PilQ"/>
</dbReference>
<dbReference type="Proteomes" id="UP000242501">
    <property type="component" value="Unassembled WGS sequence"/>
</dbReference>
<evidence type="ECO:0000256" key="5">
    <source>
        <dbReference type="ARBA" id="ARBA00023136"/>
    </source>
</evidence>
<evidence type="ECO:0000256" key="7">
    <source>
        <dbReference type="RuleBase" id="RU004003"/>
    </source>
</evidence>
<dbReference type="Pfam" id="PF11741">
    <property type="entry name" value="AMIN"/>
    <property type="match status" value="1"/>
</dbReference>
<dbReference type="PANTHER" id="PTHR30604:SF1">
    <property type="entry name" value="DNA UTILIZATION PROTEIN HOFQ"/>
    <property type="match status" value="1"/>
</dbReference>
<dbReference type="PANTHER" id="PTHR30604">
    <property type="entry name" value="PROTEIN TRANSPORT PROTEIN HOFQ"/>
    <property type="match status" value="1"/>
</dbReference>
<dbReference type="InterPro" id="IPR011662">
    <property type="entry name" value="Secretin/TonB_short_N"/>
</dbReference>
<dbReference type="Gene3D" id="2.60.40.3470">
    <property type="match status" value="1"/>
</dbReference>
<keyword evidence="4" id="KW-0653">Protein transport</keyword>
<dbReference type="STRING" id="1219383.SAMN05421733_101175"/>
<dbReference type="InterPro" id="IPR004846">
    <property type="entry name" value="T2SS/T3SS_dom"/>
</dbReference>
<dbReference type="InterPro" id="IPR005644">
    <property type="entry name" value="NolW-like"/>
</dbReference>
<reference evidence="12" key="1">
    <citation type="submission" date="2016-09" db="EMBL/GenBank/DDBJ databases">
        <authorList>
            <person name="Varghese N."/>
            <person name="Submissions S."/>
        </authorList>
    </citation>
    <scope>NUCLEOTIDE SEQUENCE [LARGE SCALE GENOMIC DNA]</scope>
    <source>
        <strain evidence="12">ANC 4422</strain>
    </source>
</reference>
<feature type="domain" description="Secretin/TonB short N-terminal" evidence="10">
    <location>
        <begin position="300"/>
        <end position="348"/>
    </location>
</feature>
<evidence type="ECO:0000256" key="6">
    <source>
        <dbReference type="ARBA" id="ARBA00023237"/>
    </source>
</evidence>
<organism evidence="11 12">
    <name type="scientific">Acinetobacter boissieri</name>
    <dbReference type="NCBI Taxonomy" id="1219383"/>
    <lineage>
        <taxon>Bacteria</taxon>
        <taxon>Pseudomonadati</taxon>
        <taxon>Pseudomonadota</taxon>
        <taxon>Gammaproteobacteria</taxon>
        <taxon>Moraxellales</taxon>
        <taxon>Moraxellaceae</taxon>
        <taxon>Acinetobacter</taxon>
    </lineage>
</organism>
<dbReference type="SMART" id="SM00965">
    <property type="entry name" value="STN"/>
    <property type="match status" value="1"/>
</dbReference>
<evidence type="ECO:0000313" key="12">
    <source>
        <dbReference type="Proteomes" id="UP000242501"/>
    </source>
</evidence>
<dbReference type="InterPro" id="IPR013355">
    <property type="entry name" value="Pilus_4_PilQ"/>
</dbReference>
<keyword evidence="5" id="KW-0472">Membrane</keyword>
<dbReference type="PRINTS" id="PR00811">
    <property type="entry name" value="BCTERIALGSPD"/>
</dbReference>
<comment type="similarity">
    <text evidence="7">Belongs to the bacterial secretin family.</text>
</comment>
<evidence type="ECO:0000256" key="3">
    <source>
        <dbReference type="ARBA" id="ARBA00022729"/>
    </source>
</evidence>
<feature type="chain" id="PRO_5017348055" evidence="9">
    <location>
        <begin position="23"/>
        <end position="679"/>
    </location>
</feature>
<evidence type="ECO:0000256" key="9">
    <source>
        <dbReference type="SAM" id="SignalP"/>
    </source>
</evidence>
<accession>A0A1G6GHU9</accession>
<sequence length="679" mass="74626">MKYSRMYRLLMGVILFSSSLSAVQLAQALAITSVTATDQGNQNSEVRIVFDGAPIDPKAYQVGQTPKLILDFPKTELKVTAAQLAKLHTNQLDRVELLSQNQQSRLSLDLKSNAQFSSRIEGSTYILSVTPKGSSTPITTPMQATTPTQTLAKRLAQGVANIGFQRSEKGDGQIVIDLLDGHTPIDIQQRSNYVVIRLIGNKIPTHLVQRMDVNDFATPVSTVDSFNDGANGIIEIKNTGNFDYKAYQAEKKLTINVARKDNTVDKSLNEPKYTGRKLSLDFQDIEIRRVLQVLSDFSGVNIIAADNVQGNITLRLKDVPSDQALDLILKAKNLSKKQIGQVVWVMPTVDMIKADEDEAKLKSQQSRDVQLQTEFIQLNYIKVKDLEEIFDLKNKGQDRKENNPLLTPRGSAVLDPRTNTIVLTDTPEKIKEVRKLFKQLDTAVRQVMVEARIVRTETNFSKELGVNWSLSQQTSTSGWDNGKITRSISAGVDLGTTTNYGSLSLGLLRLGSNMLDLKLAASQSDGQSEILSTPKVMTGDNQEATIRSGQKIPFATTSGNNGTTVTFQDAVLELKVTPGITPDGKIQMKLNISKDSLGVLTTAGYAIDTNELKTNVLVSDGETVVLGGLYENTSINQTNKVPLLGDLPGVGHLFKNNTKSDTKRELLIFITPRIINDTF</sequence>
<dbReference type="InterPro" id="IPR021731">
    <property type="entry name" value="AMIN_dom"/>
</dbReference>
<dbReference type="RefSeq" id="WP_244518100.1">
    <property type="nucleotide sequence ID" value="NZ_FMYL01000001.1"/>
</dbReference>